<dbReference type="InterPro" id="IPR000873">
    <property type="entry name" value="AMP-dep_synth/lig_dom"/>
</dbReference>
<protein>
    <recommendedName>
        <fullName evidence="7">AMP-dependent synthetase/ligase domain-containing protein</fullName>
    </recommendedName>
</protein>
<dbReference type="InterPro" id="IPR042099">
    <property type="entry name" value="ANL_N_sf"/>
</dbReference>
<evidence type="ECO:0000259" key="3">
    <source>
        <dbReference type="Pfam" id="PF00501"/>
    </source>
</evidence>
<dbReference type="InterPro" id="IPR025110">
    <property type="entry name" value="AMP-bd_C"/>
</dbReference>
<dbReference type="CDD" id="cd12118">
    <property type="entry name" value="ttLC_FACS_AEE21_like"/>
    <property type="match status" value="1"/>
</dbReference>
<dbReference type="EMBL" id="CM017657">
    <property type="protein sequence ID" value="TYI64306.1"/>
    <property type="molecule type" value="Genomic_DNA"/>
</dbReference>
<dbReference type="SUPFAM" id="SSF56801">
    <property type="entry name" value="Acetyl-CoA synthetase-like"/>
    <property type="match status" value="1"/>
</dbReference>
<dbReference type="FunFam" id="3.40.50.12780:FF:000003">
    <property type="entry name" value="Long-chain-fatty-acid--CoA ligase FadD"/>
    <property type="match status" value="1"/>
</dbReference>
<comment type="similarity">
    <text evidence="1">Belongs to the ATP-dependent AMP-binding enzyme family.</text>
</comment>
<evidence type="ECO:0000259" key="4">
    <source>
        <dbReference type="Pfam" id="PF13193"/>
    </source>
</evidence>
<organism evidence="5 6">
    <name type="scientific">Gossypium mustelinum</name>
    <name type="common">Cotton</name>
    <name type="synonym">Gossypium caicoense</name>
    <dbReference type="NCBI Taxonomy" id="34275"/>
    <lineage>
        <taxon>Eukaryota</taxon>
        <taxon>Viridiplantae</taxon>
        <taxon>Streptophyta</taxon>
        <taxon>Embryophyta</taxon>
        <taxon>Tracheophyta</taxon>
        <taxon>Spermatophyta</taxon>
        <taxon>Magnoliopsida</taxon>
        <taxon>eudicotyledons</taxon>
        <taxon>Gunneridae</taxon>
        <taxon>Pentapetalae</taxon>
        <taxon>rosids</taxon>
        <taxon>malvids</taxon>
        <taxon>Malvales</taxon>
        <taxon>Malvaceae</taxon>
        <taxon>Malvoideae</taxon>
        <taxon>Gossypium</taxon>
    </lineage>
</organism>
<name>A0A5D2TI40_GOSMU</name>
<keyword evidence="6" id="KW-1185">Reference proteome</keyword>
<dbReference type="InterPro" id="IPR045851">
    <property type="entry name" value="AMP-bd_C_sf"/>
</dbReference>
<dbReference type="Pfam" id="PF00501">
    <property type="entry name" value="AMP-binding"/>
    <property type="match status" value="1"/>
</dbReference>
<dbReference type="AlphaFoldDB" id="A0A5D2TI40"/>
<dbReference type="Pfam" id="PF13193">
    <property type="entry name" value="AMP-binding_C"/>
    <property type="match status" value="1"/>
</dbReference>
<proteinExistence type="inferred from homology"/>
<feature type="domain" description="AMP-dependent synthetase/ligase" evidence="3">
    <location>
        <begin position="25"/>
        <end position="416"/>
    </location>
</feature>
<dbReference type="Gene3D" id="3.30.300.30">
    <property type="match status" value="1"/>
</dbReference>
<evidence type="ECO:0000313" key="5">
    <source>
        <dbReference type="EMBL" id="TYI64306.1"/>
    </source>
</evidence>
<accession>A0A5D2TI40</accession>
<dbReference type="GO" id="GO:0016874">
    <property type="term" value="F:ligase activity"/>
    <property type="evidence" value="ECO:0007669"/>
    <property type="project" value="UniProtKB-KW"/>
</dbReference>
<evidence type="ECO:0000256" key="2">
    <source>
        <dbReference type="ARBA" id="ARBA00022598"/>
    </source>
</evidence>
<dbReference type="NCBIfam" id="NF006020">
    <property type="entry name" value="PRK08162.1"/>
    <property type="match status" value="1"/>
</dbReference>
<evidence type="ECO:0000313" key="6">
    <source>
        <dbReference type="Proteomes" id="UP000323597"/>
    </source>
</evidence>
<keyword evidence="2" id="KW-0436">Ligase</keyword>
<evidence type="ECO:0000256" key="1">
    <source>
        <dbReference type="ARBA" id="ARBA00006432"/>
    </source>
</evidence>
<reference evidence="5 6" key="1">
    <citation type="submission" date="2019-07" db="EMBL/GenBank/DDBJ databases">
        <title>WGS assembly of Gossypium mustelinum.</title>
        <authorList>
            <person name="Chen Z.J."/>
            <person name="Sreedasyam A."/>
            <person name="Ando A."/>
            <person name="Song Q."/>
            <person name="De L."/>
            <person name="Hulse-Kemp A."/>
            <person name="Ding M."/>
            <person name="Ye W."/>
            <person name="Kirkbride R."/>
            <person name="Jenkins J."/>
            <person name="Plott C."/>
            <person name="Lovell J."/>
            <person name="Lin Y.-M."/>
            <person name="Vaughn R."/>
            <person name="Liu B."/>
            <person name="Li W."/>
            <person name="Simpson S."/>
            <person name="Scheffler B."/>
            <person name="Saski C."/>
            <person name="Grover C."/>
            <person name="Hu G."/>
            <person name="Conover J."/>
            <person name="Carlson J."/>
            <person name="Shu S."/>
            <person name="Boston L."/>
            <person name="Williams M."/>
            <person name="Peterson D."/>
            <person name="Mcgee K."/>
            <person name="Jones D."/>
            <person name="Wendel J."/>
            <person name="Stelly D."/>
            <person name="Grimwood J."/>
            <person name="Schmutz J."/>
        </authorList>
    </citation>
    <scope>NUCLEOTIDE SEQUENCE [LARGE SCALE GENOMIC DNA]</scope>
    <source>
        <strain evidence="5">1408120.09</strain>
    </source>
</reference>
<dbReference type="PANTHER" id="PTHR43859:SF7">
    <property type="entry name" value="ACETATE_BUTYRATE--COA LIGASE AAE7, PEROXISOMAL"/>
    <property type="match status" value="1"/>
</dbReference>
<evidence type="ECO:0008006" key="7">
    <source>
        <dbReference type="Google" id="ProtNLM"/>
    </source>
</evidence>
<feature type="domain" description="AMP-binding enzyme C-terminal" evidence="4">
    <location>
        <begin position="466"/>
        <end position="546"/>
    </location>
</feature>
<dbReference type="Proteomes" id="UP000323597">
    <property type="component" value="Chromosome D09"/>
</dbReference>
<dbReference type="FunFam" id="3.30.300.30:FF:000008">
    <property type="entry name" value="2,3-dihydroxybenzoate-AMP ligase"/>
    <property type="match status" value="1"/>
</dbReference>
<dbReference type="Gene3D" id="3.40.50.12780">
    <property type="entry name" value="N-terminal domain of ligase-like"/>
    <property type="match status" value="1"/>
</dbReference>
<dbReference type="PANTHER" id="PTHR43859">
    <property type="entry name" value="ACYL-ACTIVATING ENZYME"/>
    <property type="match status" value="1"/>
</dbReference>
<sequence length="567" mass="61882">MEMRDIDNLPKNAANYTALTPLWFLERAATVHPARKAVVHGSRTFTWLQTYQRCRRLASALSNLSVGFGSTVAVIAPNVPAAYEAHFGIPMSGAVINPVNIRLNASTVAFLLGHSQSAVVIVDQEFFTLAEDSLKIMKEKSQGNFKPPLLVVVADESCDPKTLRYALGQGAIEYEKFLESGDPEFSWKPPQDEWQSIALNYTSGTTASPKGVVLHHRGAYLMSLSNPLIWGMNEGAIYLWTLPMFHCNGWCFTWALAALCGTNICLRQVTAEGVYSAIAKYGVTHFCAAPVVLNSIVNAPSEDTILPLPHVVHVMTAGAAPPSAVLFAMSQKGFRVTHTYGLSETYGPSTVCAWKPEWDSLPPETQARLNARQGVRYIGLEGLDVISSQTGEPVAADGKTIGEIVMHGNLVMKGYLKNPKANEETFANGWFHSGDLGVKHPDGYIEIKDRSKDIIISGGENISSVEVENSLYLHPAVLEASVVARADERWGESPCAFVTLKPGVADKSKEQELSEEIMQFCRSKMPAYWVPKSVVFGPLPKTATGKIQKHILRGKAKELGPVKLSKL</sequence>
<gene>
    <name evidence="5" type="ORF">E1A91_D09G079500v1</name>
</gene>